<gene>
    <name evidence="1" type="ORF">A3D26_00645</name>
</gene>
<comment type="caution">
    <text evidence="1">The sequence shown here is derived from an EMBL/GenBank/DDBJ whole genome shotgun (WGS) entry which is preliminary data.</text>
</comment>
<protein>
    <recommendedName>
        <fullName evidence="3">DUF1868 domain-containing protein</fullName>
    </recommendedName>
</protein>
<name>A0A1G1V9N6_9BACT</name>
<proteinExistence type="predicted"/>
<organism evidence="1 2">
    <name type="scientific">Candidatus Blackburnbacteria bacterium RIFCSPHIGHO2_02_FULL_44_20</name>
    <dbReference type="NCBI Taxonomy" id="1797516"/>
    <lineage>
        <taxon>Bacteria</taxon>
        <taxon>Candidatus Blackburniibacteriota</taxon>
    </lineage>
</organism>
<evidence type="ECO:0000313" key="2">
    <source>
        <dbReference type="Proteomes" id="UP000178319"/>
    </source>
</evidence>
<dbReference type="Proteomes" id="UP000178319">
    <property type="component" value="Unassembled WGS sequence"/>
</dbReference>
<evidence type="ECO:0008006" key="3">
    <source>
        <dbReference type="Google" id="ProtNLM"/>
    </source>
</evidence>
<sequence length="233" mass="25568">MAELITPVERKYAGIQLSGLKALREGTIPEFSGFPDSLNNRYNASFVFTPNSTAQFEERVAQPLAAIADQAGIGLYLASRDFCVHSTLLEGAWEGEDQAVKQALFGQIHSAEAIGKLDLLVGKKIEFQYLLIGGNTVLTAVNIPEWVLAARAQLNDVYRTHGLKPLSMDNILHITVARMTRLPEGDKEEKIKAFQAYRKMARDLRHSISASPLILEVGAVSTVPPLELLRIAA</sequence>
<dbReference type="AlphaFoldDB" id="A0A1G1V9N6"/>
<reference evidence="1 2" key="1">
    <citation type="journal article" date="2016" name="Nat. Commun.">
        <title>Thousands of microbial genomes shed light on interconnected biogeochemical processes in an aquifer system.</title>
        <authorList>
            <person name="Anantharaman K."/>
            <person name="Brown C.T."/>
            <person name="Hug L.A."/>
            <person name="Sharon I."/>
            <person name="Castelle C.J."/>
            <person name="Probst A.J."/>
            <person name="Thomas B.C."/>
            <person name="Singh A."/>
            <person name="Wilkins M.J."/>
            <person name="Karaoz U."/>
            <person name="Brodie E.L."/>
            <person name="Williams K.H."/>
            <person name="Hubbard S.S."/>
            <person name="Banfield J.F."/>
        </authorList>
    </citation>
    <scope>NUCLEOTIDE SEQUENCE [LARGE SCALE GENOMIC DNA]</scope>
</reference>
<evidence type="ECO:0000313" key="1">
    <source>
        <dbReference type="EMBL" id="OGY12017.1"/>
    </source>
</evidence>
<dbReference type="EMBL" id="MHBZ01000007">
    <property type="protein sequence ID" value="OGY12017.1"/>
    <property type="molecule type" value="Genomic_DNA"/>
</dbReference>
<accession>A0A1G1V9N6</accession>